<dbReference type="RefSeq" id="WP_123227431.1">
    <property type="nucleotide sequence ID" value="NZ_RJSE01000007.1"/>
</dbReference>
<reference evidence="2 3" key="1">
    <citation type="submission" date="2018-11" db="EMBL/GenBank/DDBJ databases">
        <authorList>
            <person name="Li F."/>
        </authorList>
    </citation>
    <scope>NUCLEOTIDE SEQUENCE [LARGE SCALE GENOMIC DNA]</scope>
    <source>
        <strain evidence="2 3">Gsoil 097</strain>
    </source>
</reference>
<evidence type="ECO:0000313" key="2">
    <source>
        <dbReference type="EMBL" id="RNL62135.1"/>
    </source>
</evidence>
<keyword evidence="3" id="KW-1185">Reference proteome</keyword>
<dbReference type="Proteomes" id="UP000267128">
    <property type="component" value="Unassembled WGS sequence"/>
</dbReference>
<feature type="transmembrane region" description="Helical" evidence="1">
    <location>
        <begin position="6"/>
        <end position="27"/>
    </location>
</feature>
<dbReference type="EMBL" id="RJSE01000007">
    <property type="protein sequence ID" value="RNL62135.1"/>
    <property type="molecule type" value="Genomic_DNA"/>
</dbReference>
<evidence type="ECO:0000256" key="1">
    <source>
        <dbReference type="SAM" id="Phobius"/>
    </source>
</evidence>
<sequence>MTEDLGVIMLVIALALVLIAAACAAVLMDATRSMLPGVTRPVSLPAPLAVPAAPALPVQRSRETSPDAQADAAHRAYSYVAALPTEPSPALRASL</sequence>
<proteinExistence type="predicted"/>
<dbReference type="AlphaFoldDB" id="A0A3N0CFB0"/>
<evidence type="ECO:0000313" key="3">
    <source>
        <dbReference type="Proteomes" id="UP000267128"/>
    </source>
</evidence>
<keyword evidence="1" id="KW-0472">Membrane</keyword>
<gene>
    <name evidence="2" type="ORF">EFK50_10040</name>
</gene>
<comment type="caution">
    <text evidence="2">The sequence shown here is derived from an EMBL/GenBank/DDBJ whole genome shotgun (WGS) entry which is preliminary data.</text>
</comment>
<accession>A0A3N0CFB0</accession>
<organism evidence="2 3">
    <name type="scientific">Nocardioides marmoriginsengisoli</name>
    <dbReference type="NCBI Taxonomy" id="661483"/>
    <lineage>
        <taxon>Bacteria</taxon>
        <taxon>Bacillati</taxon>
        <taxon>Actinomycetota</taxon>
        <taxon>Actinomycetes</taxon>
        <taxon>Propionibacteriales</taxon>
        <taxon>Nocardioidaceae</taxon>
        <taxon>Nocardioides</taxon>
    </lineage>
</organism>
<protein>
    <submittedName>
        <fullName evidence="2">Uncharacterized protein</fullName>
    </submittedName>
</protein>
<name>A0A3N0CFB0_9ACTN</name>
<keyword evidence="1" id="KW-1133">Transmembrane helix</keyword>
<keyword evidence="1" id="KW-0812">Transmembrane</keyword>